<feature type="transmembrane region" description="Helical" evidence="1">
    <location>
        <begin position="291"/>
        <end position="316"/>
    </location>
</feature>
<feature type="transmembrane region" description="Helical" evidence="1">
    <location>
        <begin position="45"/>
        <end position="64"/>
    </location>
</feature>
<feature type="transmembrane region" description="Helical" evidence="1">
    <location>
        <begin position="186"/>
        <end position="204"/>
    </location>
</feature>
<dbReference type="PANTHER" id="PTHR23028">
    <property type="entry name" value="ACETYLTRANSFERASE"/>
    <property type="match status" value="1"/>
</dbReference>
<keyword evidence="3" id="KW-0808">Transferase</keyword>
<evidence type="ECO:0000313" key="3">
    <source>
        <dbReference type="EMBL" id="MBD1365888.1"/>
    </source>
</evidence>
<dbReference type="InterPro" id="IPR002656">
    <property type="entry name" value="Acyl_transf_3_dom"/>
</dbReference>
<feature type="transmembrane region" description="Helical" evidence="1">
    <location>
        <begin position="263"/>
        <end position="282"/>
    </location>
</feature>
<keyword evidence="4" id="KW-1185">Reference proteome</keyword>
<comment type="caution">
    <text evidence="3">The sequence shown here is derived from an EMBL/GenBank/DDBJ whole genome shotgun (WGS) entry which is preliminary data.</text>
</comment>
<dbReference type="PANTHER" id="PTHR23028:SF53">
    <property type="entry name" value="ACYL_TRANSF_3 DOMAIN-CONTAINING PROTEIN"/>
    <property type="match status" value="1"/>
</dbReference>
<dbReference type="Pfam" id="PF01757">
    <property type="entry name" value="Acyl_transf_3"/>
    <property type="match status" value="1"/>
</dbReference>
<feature type="transmembrane region" description="Helical" evidence="1">
    <location>
        <begin position="234"/>
        <end position="251"/>
    </location>
</feature>
<protein>
    <submittedName>
        <fullName evidence="3">Acyltransferase</fullName>
    </submittedName>
</protein>
<feature type="transmembrane region" description="Helical" evidence="1">
    <location>
        <begin position="84"/>
        <end position="102"/>
    </location>
</feature>
<keyword evidence="3" id="KW-0012">Acyltransferase</keyword>
<name>A0ABR7WUB0_9SPHI</name>
<evidence type="ECO:0000259" key="2">
    <source>
        <dbReference type="Pfam" id="PF01757"/>
    </source>
</evidence>
<reference evidence="3 4" key="1">
    <citation type="submission" date="2020-09" db="EMBL/GenBank/DDBJ databases">
        <title>Novel species of Mucilaginibacter isolated from a glacier on the Tibetan Plateau.</title>
        <authorList>
            <person name="Liu Q."/>
            <person name="Xin Y.-H."/>
        </authorList>
    </citation>
    <scope>NUCLEOTIDE SEQUENCE [LARGE SCALE GENOMIC DNA]</scope>
    <source>
        <strain evidence="3 4">ZT4R22</strain>
    </source>
</reference>
<feature type="transmembrane region" description="Helical" evidence="1">
    <location>
        <begin position="210"/>
        <end position="227"/>
    </location>
</feature>
<dbReference type="InterPro" id="IPR050879">
    <property type="entry name" value="Acyltransferase_3"/>
</dbReference>
<dbReference type="RefSeq" id="WP_191190551.1">
    <property type="nucleotide sequence ID" value="NZ_JACWMY010000010.1"/>
</dbReference>
<gene>
    <name evidence="3" type="ORF">IDJ77_18890</name>
</gene>
<sequence>MINSPGRNHLIDGLRFLAACGIVLYHLNLPASEGGNWYQTLCGKLWLGVPVFFVISGYCIFIAIGHTKTAGQFIVRRFFRIFPAYWFSLFVVALAVAFYLLVTGINSVTVIPRTVPGILATLTLLTDPFSEIHTVNGVYWSLTYEVFFYVVVYLVILLNNRYWLPVIIGITLIAAALPVQQHGFLFWMRNWPVFSFGIALYYIIHNRQQLYWGLLLFVVSITGIIAINDYPPYYILCFATGLLIIANSRWPLGENALSKPGDYSYGIYLLHIPVCCNILSYYRGEAIQNNILFNITFDVVMLIIVVLLSALVYNYIEKPFINLGKRSPQKT</sequence>
<feature type="transmembrane region" description="Helical" evidence="1">
    <location>
        <begin position="162"/>
        <end position="179"/>
    </location>
</feature>
<organism evidence="3 4">
    <name type="scientific">Mucilaginibacter pankratovii</name>
    <dbReference type="NCBI Taxonomy" id="2772110"/>
    <lineage>
        <taxon>Bacteria</taxon>
        <taxon>Pseudomonadati</taxon>
        <taxon>Bacteroidota</taxon>
        <taxon>Sphingobacteriia</taxon>
        <taxon>Sphingobacteriales</taxon>
        <taxon>Sphingobacteriaceae</taxon>
        <taxon>Mucilaginibacter</taxon>
    </lineage>
</organism>
<dbReference type="Proteomes" id="UP000606600">
    <property type="component" value="Unassembled WGS sequence"/>
</dbReference>
<feature type="transmembrane region" description="Helical" evidence="1">
    <location>
        <begin position="12"/>
        <end position="29"/>
    </location>
</feature>
<dbReference type="GO" id="GO:0016746">
    <property type="term" value="F:acyltransferase activity"/>
    <property type="evidence" value="ECO:0007669"/>
    <property type="project" value="UniProtKB-KW"/>
</dbReference>
<evidence type="ECO:0000256" key="1">
    <source>
        <dbReference type="SAM" id="Phobius"/>
    </source>
</evidence>
<feature type="transmembrane region" description="Helical" evidence="1">
    <location>
        <begin position="137"/>
        <end position="156"/>
    </location>
</feature>
<keyword evidence="1" id="KW-0472">Membrane</keyword>
<accession>A0ABR7WUB0</accession>
<proteinExistence type="predicted"/>
<evidence type="ECO:0000313" key="4">
    <source>
        <dbReference type="Proteomes" id="UP000606600"/>
    </source>
</evidence>
<keyword evidence="1" id="KW-1133">Transmembrane helix</keyword>
<dbReference type="EMBL" id="JACWMY010000010">
    <property type="protein sequence ID" value="MBD1365888.1"/>
    <property type="molecule type" value="Genomic_DNA"/>
</dbReference>
<keyword evidence="1" id="KW-0812">Transmembrane</keyword>
<feature type="domain" description="Acyltransferase 3" evidence="2">
    <location>
        <begin position="10"/>
        <end position="313"/>
    </location>
</feature>